<dbReference type="SUPFAM" id="SSF90123">
    <property type="entry name" value="ABC transporter transmembrane region"/>
    <property type="match status" value="1"/>
</dbReference>
<dbReference type="InterPro" id="IPR039421">
    <property type="entry name" value="Type_1_exporter"/>
</dbReference>
<proteinExistence type="predicted"/>
<keyword evidence="7 9" id="KW-1133">Transmembrane helix</keyword>
<dbReference type="GO" id="GO:0015421">
    <property type="term" value="F:ABC-type oligopeptide transporter activity"/>
    <property type="evidence" value="ECO:0007669"/>
    <property type="project" value="TreeGrafter"/>
</dbReference>
<evidence type="ECO:0008006" key="13">
    <source>
        <dbReference type="Google" id="ProtNLM"/>
    </source>
</evidence>
<dbReference type="PROSITE" id="PS50893">
    <property type="entry name" value="ABC_TRANSPORTER_2"/>
    <property type="match status" value="1"/>
</dbReference>
<evidence type="ECO:0000256" key="6">
    <source>
        <dbReference type="ARBA" id="ARBA00022840"/>
    </source>
</evidence>
<feature type="transmembrane region" description="Helical" evidence="9">
    <location>
        <begin position="219"/>
        <end position="241"/>
    </location>
</feature>
<feature type="domain" description="ABC transporter" evidence="10">
    <location>
        <begin position="316"/>
        <end position="551"/>
    </location>
</feature>
<dbReference type="InterPro" id="IPR027417">
    <property type="entry name" value="P-loop_NTPase"/>
</dbReference>
<dbReference type="CDD" id="cd18541">
    <property type="entry name" value="ABC_6TM_TmrB_like"/>
    <property type="match status" value="1"/>
</dbReference>
<sequence length="562" mass="63425">MGILALIVTDAMTLVVPWLIKEFIDIISGKPAKEQILKYVLLLFLISLGLMGGRYGWRKYMFGLSRKIEFDILNDLFKHLLGLDRLWYQKQKTGDLMSRATNDLRAVREFFGLGVLILIDAVFVIIMAVVMMSFINVDLALKVFIPLPFISVLFFCFVREIGKRHKEVQEHLAKITERVQENLSGIRILHAFVQEEYEKKKFENLNLEYIKKNLRVTQIFGLFTPTMVFSMGIASMISLWMGGKAVISEEITLGSFVAFNGYLMLLSWPMMGIGYVFNLTQKGLVGMERINEVFLAKAQIVDEGIKFMDSPSHGDLELRNVFFSYSGEADRSLNGIDLKVLPGQTLGIVGVIGSGKTTLAQIILRFYDPISGDILIDGKSIRDFSLHSLRNYIGYVSQEPFLFSTSIRNNIALGNENISDSEIEKIVQIAGLDSDLKIFPDHIETLVGEKGVTLSGGQKQRIALARALLRNPKLLILDDSFSNLDSKMEEDLLQNLKKYYRNTTKIIISHRLSTILNADNIIVIENGAISEQGNHSQLVELGGVYAELFRNQELAKEMKIIL</sequence>
<evidence type="ECO:0000259" key="10">
    <source>
        <dbReference type="PROSITE" id="PS50893"/>
    </source>
</evidence>
<feature type="transmembrane region" description="Helical" evidence="9">
    <location>
        <begin position="36"/>
        <end position="57"/>
    </location>
</feature>
<dbReference type="EMBL" id="UINC01001478">
    <property type="protein sequence ID" value="SUZ81689.1"/>
    <property type="molecule type" value="Genomic_DNA"/>
</dbReference>
<feature type="domain" description="ABC transmembrane type-1" evidence="11">
    <location>
        <begin position="1"/>
        <end position="282"/>
    </location>
</feature>
<gene>
    <name evidence="12" type="ORF">METZ01_LOCUS34543</name>
</gene>
<keyword evidence="4 9" id="KW-0812">Transmembrane</keyword>
<name>A0A381QT04_9ZZZZ</name>
<feature type="transmembrane region" description="Helical" evidence="9">
    <location>
        <begin position="139"/>
        <end position="158"/>
    </location>
</feature>
<feature type="transmembrane region" description="Helical" evidence="9">
    <location>
        <begin position="253"/>
        <end position="277"/>
    </location>
</feature>
<evidence type="ECO:0000256" key="8">
    <source>
        <dbReference type="ARBA" id="ARBA00023136"/>
    </source>
</evidence>
<dbReference type="PROSITE" id="PS00211">
    <property type="entry name" value="ABC_TRANSPORTER_1"/>
    <property type="match status" value="1"/>
</dbReference>
<dbReference type="InterPro" id="IPR003593">
    <property type="entry name" value="AAA+_ATPase"/>
</dbReference>
<evidence type="ECO:0000256" key="4">
    <source>
        <dbReference type="ARBA" id="ARBA00022692"/>
    </source>
</evidence>
<keyword evidence="3" id="KW-1003">Cell membrane</keyword>
<evidence type="ECO:0000256" key="2">
    <source>
        <dbReference type="ARBA" id="ARBA00022448"/>
    </source>
</evidence>
<evidence type="ECO:0000256" key="5">
    <source>
        <dbReference type="ARBA" id="ARBA00022741"/>
    </source>
</evidence>
<dbReference type="Pfam" id="PF00664">
    <property type="entry name" value="ABC_membrane"/>
    <property type="match status" value="1"/>
</dbReference>
<evidence type="ECO:0000256" key="7">
    <source>
        <dbReference type="ARBA" id="ARBA00022989"/>
    </source>
</evidence>
<dbReference type="GO" id="GO:0005886">
    <property type="term" value="C:plasma membrane"/>
    <property type="evidence" value="ECO:0007669"/>
    <property type="project" value="UniProtKB-SubCell"/>
</dbReference>
<dbReference type="AlphaFoldDB" id="A0A381QT04"/>
<dbReference type="InterPro" id="IPR003439">
    <property type="entry name" value="ABC_transporter-like_ATP-bd"/>
</dbReference>
<dbReference type="PANTHER" id="PTHR43394">
    <property type="entry name" value="ATP-DEPENDENT PERMEASE MDL1, MITOCHONDRIAL"/>
    <property type="match status" value="1"/>
</dbReference>
<reference evidence="12" key="1">
    <citation type="submission" date="2018-05" db="EMBL/GenBank/DDBJ databases">
        <authorList>
            <person name="Lanie J.A."/>
            <person name="Ng W.-L."/>
            <person name="Kazmierczak K.M."/>
            <person name="Andrzejewski T.M."/>
            <person name="Davidsen T.M."/>
            <person name="Wayne K.J."/>
            <person name="Tettelin H."/>
            <person name="Glass J.I."/>
            <person name="Rusch D."/>
            <person name="Podicherti R."/>
            <person name="Tsui H.-C.T."/>
            <person name="Winkler M.E."/>
        </authorList>
    </citation>
    <scope>NUCLEOTIDE SEQUENCE</scope>
</reference>
<dbReference type="GO" id="GO:0016887">
    <property type="term" value="F:ATP hydrolysis activity"/>
    <property type="evidence" value="ECO:0007669"/>
    <property type="project" value="InterPro"/>
</dbReference>
<dbReference type="InterPro" id="IPR011527">
    <property type="entry name" value="ABC1_TM_dom"/>
</dbReference>
<dbReference type="PANTHER" id="PTHR43394:SF1">
    <property type="entry name" value="ATP-BINDING CASSETTE SUB-FAMILY B MEMBER 10, MITOCHONDRIAL"/>
    <property type="match status" value="1"/>
</dbReference>
<accession>A0A381QT04</accession>
<protein>
    <recommendedName>
        <fullName evidence="13">ABC transmembrane type-1 domain-containing protein</fullName>
    </recommendedName>
</protein>
<evidence type="ECO:0000313" key="12">
    <source>
        <dbReference type="EMBL" id="SUZ81689.1"/>
    </source>
</evidence>
<dbReference type="InterPro" id="IPR036640">
    <property type="entry name" value="ABC1_TM_sf"/>
</dbReference>
<keyword evidence="2" id="KW-0813">Transport</keyword>
<evidence type="ECO:0000256" key="1">
    <source>
        <dbReference type="ARBA" id="ARBA00004651"/>
    </source>
</evidence>
<feature type="transmembrane region" description="Helical" evidence="9">
    <location>
        <begin position="110"/>
        <end position="133"/>
    </location>
</feature>
<comment type="subcellular location">
    <subcellularLocation>
        <location evidence="1">Cell membrane</location>
        <topology evidence="1">Multi-pass membrane protein</topology>
    </subcellularLocation>
</comment>
<evidence type="ECO:0000256" key="9">
    <source>
        <dbReference type="SAM" id="Phobius"/>
    </source>
</evidence>
<dbReference type="GO" id="GO:0005524">
    <property type="term" value="F:ATP binding"/>
    <property type="evidence" value="ECO:0007669"/>
    <property type="project" value="UniProtKB-KW"/>
</dbReference>
<dbReference type="InterPro" id="IPR017871">
    <property type="entry name" value="ABC_transporter-like_CS"/>
</dbReference>
<evidence type="ECO:0000259" key="11">
    <source>
        <dbReference type="PROSITE" id="PS50929"/>
    </source>
</evidence>
<dbReference type="Gene3D" id="3.40.50.300">
    <property type="entry name" value="P-loop containing nucleotide triphosphate hydrolases"/>
    <property type="match status" value="1"/>
</dbReference>
<evidence type="ECO:0000256" key="3">
    <source>
        <dbReference type="ARBA" id="ARBA00022475"/>
    </source>
</evidence>
<dbReference type="PROSITE" id="PS50929">
    <property type="entry name" value="ABC_TM1F"/>
    <property type="match status" value="1"/>
</dbReference>
<keyword evidence="5" id="KW-0547">Nucleotide-binding</keyword>
<dbReference type="FunFam" id="3.40.50.300:FF:000221">
    <property type="entry name" value="Multidrug ABC transporter ATP-binding protein"/>
    <property type="match status" value="1"/>
</dbReference>
<organism evidence="12">
    <name type="scientific">marine metagenome</name>
    <dbReference type="NCBI Taxonomy" id="408172"/>
    <lineage>
        <taxon>unclassified sequences</taxon>
        <taxon>metagenomes</taxon>
        <taxon>ecological metagenomes</taxon>
    </lineage>
</organism>
<keyword evidence="8 9" id="KW-0472">Membrane</keyword>
<dbReference type="SMART" id="SM00382">
    <property type="entry name" value="AAA"/>
    <property type="match status" value="1"/>
</dbReference>
<keyword evidence="6" id="KW-0067">ATP-binding</keyword>
<dbReference type="Gene3D" id="1.20.1560.10">
    <property type="entry name" value="ABC transporter type 1, transmembrane domain"/>
    <property type="match status" value="1"/>
</dbReference>
<dbReference type="Pfam" id="PF00005">
    <property type="entry name" value="ABC_tran"/>
    <property type="match status" value="1"/>
</dbReference>
<dbReference type="SUPFAM" id="SSF52540">
    <property type="entry name" value="P-loop containing nucleoside triphosphate hydrolases"/>
    <property type="match status" value="1"/>
</dbReference>